<accession>A0A378PXZ7</accession>
<dbReference type="SMART" id="SM00507">
    <property type="entry name" value="HNHc"/>
    <property type="match status" value="1"/>
</dbReference>
<gene>
    <name evidence="2" type="ORF">NCTC9426_02139</name>
</gene>
<organism evidence="2 3">
    <name type="scientific">Moraxella bovis</name>
    <dbReference type="NCBI Taxonomy" id="476"/>
    <lineage>
        <taxon>Bacteria</taxon>
        <taxon>Pseudomonadati</taxon>
        <taxon>Pseudomonadota</taxon>
        <taxon>Gammaproteobacteria</taxon>
        <taxon>Moraxellales</taxon>
        <taxon>Moraxellaceae</taxon>
        <taxon>Moraxella</taxon>
    </lineage>
</organism>
<evidence type="ECO:0000259" key="1">
    <source>
        <dbReference type="SMART" id="SM00507"/>
    </source>
</evidence>
<feature type="domain" description="HNH nuclease" evidence="1">
    <location>
        <begin position="39"/>
        <end position="93"/>
    </location>
</feature>
<dbReference type="GO" id="GO:0008270">
    <property type="term" value="F:zinc ion binding"/>
    <property type="evidence" value="ECO:0007669"/>
    <property type="project" value="InterPro"/>
</dbReference>
<dbReference type="GO" id="GO:0003676">
    <property type="term" value="F:nucleic acid binding"/>
    <property type="evidence" value="ECO:0007669"/>
    <property type="project" value="InterPro"/>
</dbReference>
<dbReference type="CDD" id="cd00085">
    <property type="entry name" value="HNHc"/>
    <property type="match status" value="1"/>
</dbReference>
<dbReference type="Proteomes" id="UP000254133">
    <property type="component" value="Unassembled WGS sequence"/>
</dbReference>
<dbReference type="InterPro" id="IPR002711">
    <property type="entry name" value="HNH"/>
</dbReference>
<dbReference type="Pfam" id="PF01844">
    <property type="entry name" value="HNH"/>
    <property type="match status" value="1"/>
</dbReference>
<dbReference type="AlphaFoldDB" id="A0A378PXZ7"/>
<name>A0A378PXZ7_MORBO</name>
<dbReference type="RefSeq" id="WP_079326166.1">
    <property type="nucleotide sequence ID" value="NZ_UGPZ01000003.1"/>
</dbReference>
<sequence length="150" mass="17071">MSFKAMHPNQARDNSIISQMSQNEIIKKIEKGSVSFTGHFRHELWKSHHKKCAYCGIDLESVSDMRIDHFIPKYKVLDNSVENLISSCKRCNSIKGKSDMDYFRFSLAVSNSVLYGIILPNVAKKLLDIGIELPIVEKPFYFETLLGGAK</sequence>
<evidence type="ECO:0000313" key="2">
    <source>
        <dbReference type="EMBL" id="STY93410.1"/>
    </source>
</evidence>
<proteinExistence type="predicted"/>
<dbReference type="Gene3D" id="1.10.30.50">
    <property type="match status" value="1"/>
</dbReference>
<protein>
    <submittedName>
        <fullName evidence="2">Uncharacterized protein conserved in bacteria</fullName>
    </submittedName>
</protein>
<dbReference type="InterPro" id="IPR003615">
    <property type="entry name" value="HNH_nuc"/>
</dbReference>
<evidence type="ECO:0000313" key="3">
    <source>
        <dbReference type="Proteomes" id="UP000254133"/>
    </source>
</evidence>
<dbReference type="GO" id="GO:0004519">
    <property type="term" value="F:endonuclease activity"/>
    <property type="evidence" value="ECO:0007669"/>
    <property type="project" value="InterPro"/>
</dbReference>
<dbReference type="EMBL" id="UGPZ01000003">
    <property type="protein sequence ID" value="STY93410.1"/>
    <property type="molecule type" value="Genomic_DNA"/>
</dbReference>
<reference evidence="2 3" key="1">
    <citation type="submission" date="2018-06" db="EMBL/GenBank/DDBJ databases">
        <authorList>
            <consortium name="Pathogen Informatics"/>
            <person name="Doyle S."/>
        </authorList>
    </citation>
    <scope>NUCLEOTIDE SEQUENCE [LARGE SCALE GENOMIC DNA]</scope>
    <source>
        <strain evidence="2 3">NCTC9426</strain>
    </source>
</reference>